<keyword evidence="2" id="KW-1185">Reference proteome</keyword>
<reference evidence="1 2" key="1">
    <citation type="submission" date="2017-06" db="EMBL/GenBank/DDBJ databases">
        <title>Genome sequencing of cyanobaciteial culture collection at National Institute for Environmental Studies (NIES).</title>
        <authorList>
            <person name="Hirose Y."/>
            <person name="Shimura Y."/>
            <person name="Fujisawa T."/>
            <person name="Nakamura Y."/>
            <person name="Kawachi M."/>
        </authorList>
    </citation>
    <scope>NUCLEOTIDE SEQUENCE [LARGE SCALE GENOMIC DNA]</scope>
    <source>
        <strain evidence="1 2">NIES-2135</strain>
    </source>
</reference>
<organism evidence="1 2">
    <name type="scientific">Leptolyngbya boryana NIES-2135</name>
    <dbReference type="NCBI Taxonomy" id="1973484"/>
    <lineage>
        <taxon>Bacteria</taxon>
        <taxon>Bacillati</taxon>
        <taxon>Cyanobacteriota</taxon>
        <taxon>Cyanophyceae</taxon>
        <taxon>Leptolyngbyales</taxon>
        <taxon>Leptolyngbyaceae</taxon>
        <taxon>Leptolyngbya group</taxon>
        <taxon>Leptolyngbya</taxon>
    </lineage>
</organism>
<name>A0A1Z4JDW0_LEPBY</name>
<sequence length="72" mass="8282">MKYQEQLTPWVVYQLTSDLQRQVVIRFRRRNDADSYLKVLTQTRPNAKFIVAFDAPQATTNVAAEEPALAKA</sequence>
<gene>
    <name evidence="1" type="ORF">NIES2135_16610</name>
</gene>
<dbReference type="EMBL" id="AP018203">
    <property type="protein sequence ID" value="BAY54843.1"/>
    <property type="molecule type" value="Genomic_DNA"/>
</dbReference>
<accession>A0A1Z4JDW0</accession>
<evidence type="ECO:0000313" key="1">
    <source>
        <dbReference type="EMBL" id="BAY54843.1"/>
    </source>
</evidence>
<protein>
    <recommendedName>
        <fullName evidence="3">SPOR domain-containing protein</fullName>
    </recommendedName>
</protein>
<evidence type="ECO:0000313" key="2">
    <source>
        <dbReference type="Proteomes" id="UP000217895"/>
    </source>
</evidence>
<dbReference type="Proteomes" id="UP000217895">
    <property type="component" value="Chromosome"/>
</dbReference>
<proteinExistence type="predicted"/>
<evidence type="ECO:0008006" key="3">
    <source>
        <dbReference type="Google" id="ProtNLM"/>
    </source>
</evidence>
<dbReference type="AlphaFoldDB" id="A0A1Z4JDW0"/>